<evidence type="ECO:0000259" key="2">
    <source>
        <dbReference type="PROSITE" id="PS51186"/>
    </source>
</evidence>
<accession>A0ABT9SHC8</accession>
<feature type="domain" description="N-acetyltransferase" evidence="2">
    <location>
        <begin position="8"/>
        <end position="160"/>
    </location>
</feature>
<dbReference type="InterPro" id="IPR050769">
    <property type="entry name" value="NAT_camello-type"/>
</dbReference>
<dbReference type="CDD" id="cd04301">
    <property type="entry name" value="NAT_SF"/>
    <property type="match status" value="1"/>
</dbReference>
<comment type="caution">
    <text evidence="3">The sequence shown here is derived from an EMBL/GenBank/DDBJ whole genome shotgun (WGS) entry which is preliminary data.</text>
</comment>
<gene>
    <name evidence="3" type="ORF">J2T04_000702</name>
</gene>
<dbReference type="PANTHER" id="PTHR13947">
    <property type="entry name" value="GNAT FAMILY N-ACETYLTRANSFERASE"/>
    <property type="match status" value="1"/>
</dbReference>
<evidence type="ECO:0000313" key="4">
    <source>
        <dbReference type="Proteomes" id="UP001235513"/>
    </source>
</evidence>
<sequence>MNNMSGEVKIINYDPQYKEAFKALNEEWIKKFFTMEAGDYKLLDNPEEHIINKGGYIVFSLLDNEAVGTCALVKISDEPLRFELSKMAVSPKAQGKKIGYRVGQALIDKARELNAESIFLETNSMLVPAIKLYEKLGFKHMPVSDSAYNRCNTQMLLELNVQTG</sequence>
<proteinExistence type="predicted"/>
<dbReference type="Gene3D" id="3.40.630.30">
    <property type="match status" value="1"/>
</dbReference>
<protein>
    <submittedName>
        <fullName evidence="3">GNAT superfamily N-acetyltransferase</fullName>
    </submittedName>
</protein>
<dbReference type="RefSeq" id="WP_306841168.1">
    <property type="nucleotide sequence ID" value="NZ_JAUSRL010000001.1"/>
</dbReference>
<evidence type="ECO:0000256" key="1">
    <source>
        <dbReference type="ARBA" id="ARBA00022679"/>
    </source>
</evidence>
<dbReference type="SUPFAM" id="SSF55729">
    <property type="entry name" value="Acyl-CoA N-acyltransferases (Nat)"/>
    <property type="match status" value="1"/>
</dbReference>
<organism evidence="3 4">
    <name type="scientific">Chryseobacterium lathyri</name>
    <dbReference type="NCBI Taxonomy" id="395933"/>
    <lineage>
        <taxon>Bacteria</taxon>
        <taxon>Pseudomonadati</taxon>
        <taxon>Bacteroidota</taxon>
        <taxon>Flavobacteriia</taxon>
        <taxon>Flavobacteriales</taxon>
        <taxon>Weeksellaceae</taxon>
        <taxon>Chryseobacterium group</taxon>
        <taxon>Chryseobacterium</taxon>
    </lineage>
</organism>
<keyword evidence="4" id="KW-1185">Reference proteome</keyword>
<keyword evidence="1" id="KW-0808">Transferase</keyword>
<name>A0ABT9SHC8_9FLAO</name>
<dbReference type="Pfam" id="PF00583">
    <property type="entry name" value="Acetyltransf_1"/>
    <property type="match status" value="1"/>
</dbReference>
<evidence type="ECO:0000313" key="3">
    <source>
        <dbReference type="EMBL" id="MDP9958835.1"/>
    </source>
</evidence>
<dbReference type="EMBL" id="JAUSRL010000001">
    <property type="protein sequence ID" value="MDP9958835.1"/>
    <property type="molecule type" value="Genomic_DNA"/>
</dbReference>
<dbReference type="PROSITE" id="PS51186">
    <property type="entry name" value="GNAT"/>
    <property type="match status" value="1"/>
</dbReference>
<dbReference type="Proteomes" id="UP001235513">
    <property type="component" value="Unassembled WGS sequence"/>
</dbReference>
<dbReference type="InterPro" id="IPR000182">
    <property type="entry name" value="GNAT_dom"/>
</dbReference>
<dbReference type="InterPro" id="IPR016181">
    <property type="entry name" value="Acyl_CoA_acyltransferase"/>
</dbReference>
<reference evidence="3 4" key="1">
    <citation type="submission" date="2023-07" db="EMBL/GenBank/DDBJ databases">
        <title>Sorghum-associated microbial communities from plants grown in Nebraska, USA.</title>
        <authorList>
            <person name="Schachtman D."/>
        </authorList>
    </citation>
    <scope>NUCLEOTIDE SEQUENCE [LARGE SCALE GENOMIC DNA]</scope>
    <source>
        <strain evidence="3 4">CC351</strain>
    </source>
</reference>
<dbReference type="PANTHER" id="PTHR13947:SF37">
    <property type="entry name" value="LD18367P"/>
    <property type="match status" value="1"/>
</dbReference>